<evidence type="ECO:0000313" key="5">
    <source>
        <dbReference type="Proteomes" id="UP000246351"/>
    </source>
</evidence>
<name>A0A166QBP5_STAPS</name>
<dbReference type="Pfam" id="PF07949">
    <property type="entry name" value="YbbR"/>
    <property type="match status" value="3"/>
</dbReference>
<dbReference type="OrthoDB" id="2987820at2"/>
<dbReference type="Gene3D" id="2.170.120.40">
    <property type="entry name" value="YbbR-like domain"/>
    <property type="match status" value="2"/>
</dbReference>
<evidence type="ECO:0000313" key="4">
    <source>
        <dbReference type="EMBL" id="REA82963.1"/>
    </source>
</evidence>
<dbReference type="InterPro" id="IPR053154">
    <property type="entry name" value="c-di-AMP_regulator"/>
</dbReference>
<protein>
    <submittedName>
        <fullName evidence="3">YbbR-like domain-containing protein</fullName>
    </submittedName>
</protein>
<reference evidence="4" key="2">
    <citation type="journal article" date="2018" name="Vet. Microbiol.">
        <title>Methicillin-resistant staphylococci amongst veterinary personnel, personnel-owned pets, patients and the hospital environment of two small animal veterinary hospitals.</title>
        <authorList>
            <person name="Worthing K.A."/>
            <person name="Brown J."/>
            <person name="Gerber L."/>
            <person name="Abraham S."/>
            <person name="Trott D."/>
            <person name="Norris J.M."/>
        </authorList>
    </citation>
    <scope>NUCLEOTIDE SEQUENCE</scope>
    <source>
        <strain evidence="4">ST496-2</strain>
    </source>
</reference>
<dbReference type="RefSeq" id="WP_014613288.1">
    <property type="nucleotide sequence ID" value="NZ_AP019372.1"/>
</dbReference>
<dbReference type="STRING" id="937773.SPSINT_1824"/>
<dbReference type="EMBL" id="CP066884">
    <property type="protein sequence ID" value="QQM98665.1"/>
    <property type="molecule type" value="Genomic_DNA"/>
</dbReference>
<dbReference type="PANTHER" id="PTHR37804">
    <property type="entry name" value="CDAA REGULATORY PROTEIN CDAR"/>
    <property type="match status" value="1"/>
</dbReference>
<dbReference type="eggNOG" id="COG4856">
    <property type="taxonomic scope" value="Bacteria"/>
</dbReference>
<dbReference type="Proteomes" id="UP000246800">
    <property type="component" value="Unassembled WGS sequence"/>
</dbReference>
<dbReference type="Proteomes" id="UP000246351">
    <property type="component" value="Unassembled WGS sequence"/>
</dbReference>
<evidence type="ECO:0000313" key="8">
    <source>
        <dbReference type="Proteomes" id="UP000595859"/>
    </source>
</evidence>
<dbReference type="InterPro" id="IPR012505">
    <property type="entry name" value="YbbR"/>
</dbReference>
<dbReference type="Proteomes" id="UP000595859">
    <property type="component" value="Chromosome"/>
</dbReference>
<dbReference type="EMBL" id="QQPC01000017">
    <property type="protein sequence ID" value="REA82963.1"/>
    <property type="molecule type" value="Genomic_DNA"/>
</dbReference>
<dbReference type="EMBL" id="QEIV01000360">
    <property type="protein sequence ID" value="PWZ99115.1"/>
    <property type="molecule type" value="Genomic_DNA"/>
</dbReference>
<reference evidence="7" key="3">
    <citation type="journal article" date="2018" name="Vet. Microbiol.">
        <title>Molecular epidemiology of methicillin-resistant staphylococci amongst veterinary personnel, personnel-owned pets, patients and the hospital environment of two companion animal veterinary hospitals.</title>
        <authorList>
            <person name="Worthing K.A."/>
            <person name="Brown J."/>
            <person name="Gerber L."/>
            <person name="Abraham S."/>
            <person name="Trott D."/>
            <person name="Norris J.M."/>
        </authorList>
    </citation>
    <scope>NUCLEOTIDE SEQUENCE [LARGE SCALE GENOMIC DNA]</scope>
    <source>
        <strain evidence="7">ST496-2</strain>
    </source>
</reference>
<organism evidence="2 5">
    <name type="scientific">Staphylococcus pseudintermedius</name>
    <dbReference type="NCBI Taxonomy" id="283734"/>
    <lineage>
        <taxon>Bacteria</taxon>
        <taxon>Bacillati</taxon>
        <taxon>Bacillota</taxon>
        <taxon>Bacilli</taxon>
        <taxon>Bacillales</taxon>
        <taxon>Staphylococcaceae</taxon>
        <taxon>Staphylococcus</taxon>
        <taxon>Staphylococcus intermedius group</taxon>
    </lineage>
</organism>
<evidence type="ECO:0000313" key="6">
    <source>
        <dbReference type="Proteomes" id="UP000246800"/>
    </source>
</evidence>
<evidence type="ECO:0000313" key="3">
    <source>
        <dbReference type="EMBL" id="QQM98665.1"/>
    </source>
</evidence>
<reference evidence="5 6" key="1">
    <citation type="journal article" date="2018" name="Vet. Microbiol.">
        <title>Clonal diversity and geographic distribution of methicillin-resistant Staphylococcus pseudintermedius from Australian animals: Discovery of novel sequence types.</title>
        <authorList>
            <person name="Worthing K.A."/>
            <person name="Abraham S."/>
            <person name="Coombs G.W."/>
            <person name="Pang S."/>
            <person name="Saputra S."/>
            <person name="Jordan D."/>
            <person name="Trott D.J."/>
            <person name="Norris J.M."/>
        </authorList>
    </citation>
    <scope>NUCLEOTIDE SEQUENCE [LARGE SCALE GENOMIC DNA]</scope>
    <source>
        <strain evidence="1 6">ST525 1</strain>
        <strain evidence="2 5">ST71 3</strain>
    </source>
</reference>
<evidence type="ECO:0000313" key="1">
    <source>
        <dbReference type="EMBL" id="PWZ74737.1"/>
    </source>
</evidence>
<dbReference type="EMBL" id="QEIT01000033">
    <property type="protein sequence ID" value="PWZ74737.1"/>
    <property type="molecule type" value="Genomic_DNA"/>
</dbReference>
<dbReference type="Proteomes" id="UP000256409">
    <property type="component" value="Unassembled WGS sequence"/>
</dbReference>
<sequence>MLESKWGLRFTAFILALLLFLSVNHVLGDSFNTDSVSNDGNKTIKNAPVEVINNDKSLYISGAPDTVDVELNGPQSKVLRAQKTEDFKVVLDASNIQLGEYSLDFQVRGLDKDINYRVYPKDVTVSVEKKETRTYHIEPNVSPYVIDPNFKITDTSVSPDTVKITGGKAQLDRIAFVKASFRNENNISEKTTGEANISVFDKNMNKLDVQVDHPTVDLTAEVEPYSKKVKLDVSTKGTPADGINISSIDLESDAIEIFGNRHDLEKINEISGEIDVKGVSSDTEREVKLDLPKNVTKTSPEKLKAKINVE</sequence>
<evidence type="ECO:0000313" key="7">
    <source>
        <dbReference type="Proteomes" id="UP000256409"/>
    </source>
</evidence>
<gene>
    <name evidence="1" type="ORF">DD902_07300</name>
    <name evidence="2" type="ORF">DD924_04415</name>
    <name evidence="4" type="ORF">DV961_03870</name>
    <name evidence="3" type="ORF">JGZ15_03125</name>
</gene>
<dbReference type="AlphaFoldDB" id="A0A166QBP5"/>
<proteinExistence type="predicted"/>
<dbReference type="PANTHER" id="PTHR37804:SF1">
    <property type="entry name" value="CDAA REGULATORY PROTEIN CDAR"/>
    <property type="match status" value="1"/>
</dbReference>
<accession>A0A166QBP5</accession>
<dbReference type="Gene3D" id="2.170.120.30">
    <property type="match status" value="1"/>
</dbReference>
<evidence type="ECO:0000313" key="2">
    <source>
        <dbReference type="EMBL" id="PWZ99115.1"/>
    </source>
</evidence>
<reference evidence="3 8" key="4">
    <citation type="submission" date="2020-12" db="EMBL/GenBank/DDBJ databases">
        <title>Whole genome sequencing and de novo assembly of Staphylococcus pseudintermedius: a novel pangenome approach to unravel pathogenesis of canine pyoderma.</title>
        <authorList>
            <person name="Ferrer L."/>
            <person name="Perez D."/>
            <person name="Fonticoba R."/>
            <person name="Vines J."/>
            <person name="Fabregas N."/>
            <person name="Madronero S."/>
            <person name="Meroni G."/>
            <person name="Martino P."/>
            <person name="Martinez S."/>
            <person name="Cusco A."/>
            <person name="Migura L."/>
            <person name="Francino O."/>
        </authorList>
    </citation>
    <scope>NUCLEOTIDE SEQUENCE [LARGE SCALE GENOMIC DNA]</scope>
    <source>
        <strain evidence="3 8">HSP080</strain>
    </source>
</reference>